<dbReference type="Pfam" id="PF18962">
    <property type="entry name" value="Por_Secre_tail"/>
    <property type="match status" value="1"/>
</dbReference>
<proteinExistence type="predicted"/>
<dbReference type="RefSeq" id="WP_244675851.1">
    <property type="nucleotide sequence ID" value="NZ_CP095046.1"/>
</dbReference>
<evidence type="ECO:0000256" key="1">
    <source>
        <dbReference type="SAM" id="MobiDB-lite"/>
    </source>
</evidence>
<organism evidence="3 4">
    <name type="scientific">Hymenobacter cellulosilyticus</name>
    <dbReference type="NCBI Taxonomy" id="2932248"/>
    <lineage>
        <taxon>Bacteria</taxon>
        <taxon>Pseudomonadati</taxon>
        <taxon>Bacteroidota</taxon>
        <taxon>Cytophagia</taxon>
        <taxon>Cytophagales</taxon>
        <taxon>Hymenobacteraceae</taxon>
        <taxon>Hymenobacter</taxon>
    </lineage>
</organism>
<dbReference type="EMBL" id="CP095046">
    <property type="protein sequence ID" value="UOQ72467.1"/>
    <property type="molecule type" value="Genomic_DNA"/>
</dbReference>
<name>A0A8T9Q4M8_9BACT</name>
<dbReference type="AlphaFoldDB" id="A0A8T9Q4M8"/>
<dbReference type="Proteomes" id="UP000831796">
    <property type="component" value="Chromosome"/>
</dbReference>
<dbReference type="NCBIfam" id="TIGR04183">
    <property type="entry name" value="Por_Secre_tail"/>
    <property type="match status" value="1"/>
</dbReference>
<dbReference type="InterPro" id="IPR026444">
    <property type="entry name" value="Secre_tail"/>
</dbReference>
<dbReference type="KEGG" id="hcu:MUN79_00165"/>
<gene>
    <name evidence="3" type="ORF">MUN79_00165</name>
</gene>
<accession>A0A8T9Q4M8</accession>
<reference evidence="3" key="1">
    <citation type="submission" date="2022-04" db="EMBL/GenBank/DDBJ databases">
        <title>Hymenobacter sp. isolated from the air.</title>
        <authorList>
            <person name="Won M."/>
            <person name="Lee C.-M."/>
            <person name="Woen H.-Y."/>
            <person name="Kwon S.-W."/>
        </authorList>
    </citation>
    <scope>NUCLEOTIDE SEQUENCE</scope>
    <source>
        <strain evidence="3">5116S-3</strain>
    </source>
</reference>
<sequence length="108" mass="11494">MVSGSMSARTALATAAPTASGATKAQAELQLFPNPTTADRIELVLQTASEQPATIRLFDVTGRLMHQETVRLYSGSNQLHLVPAKTLPAGIYQLSVAEFGLSQKLVIK</sequence>
<feature type="compositionally biased region" description="Low complexity" evidence="1">
    <location>
        <begin position="8"/>
        <end position="21"/>
    </location>
</feature>
<protein>
    <submittedName>
        <fullName evidence="3">T9SS type A sorting domain-containing protein</fullName>
    </submittedName>
</protein>
<keyword evidence="4" id="KW-1185">Reference proteome</keyword>
<evidence type="ECO:0000313" key="4">
    <source>
        <dbReference type="Proteomes" id="UP000831796"/>
    </source>
</evidence>
<feature type="region of interest" description="Disordered" evidence="1">
    <location>
        <begin position="1"/>
        <end position="21"/>
    </location>
</feature>
<evidence type="ECO:0000313" key="3">
    <source>
        <dbReference type="EMBL" id="UOQ72467.1"/>
    </source>
</evidence>
<feature type="domain" description="Secretion system C-terminal sorting" evidence="2">
    <location>
        <begin position="31"/>
        <end position="107"/>
    </location>
</feature>
<evidence type="ECO:0000259" key="2">
    <source>
        <dbReference type="Pfam" id="PF18962"/>
    </source>
</evidence>